<dbReference type="EMBL" id="CAJJDM010000409">
    <property type="protein sequence ID" value="CAD8120000.1"/>
    <property type="molecule type" value="Genomic_DNA"/>
</dbReference>
<evidence type="ECO:0000313" key="2">
    <source>
        <dbReference type="EMBL" id="CAD8120000.1"/>
    </source>
</evidence>
<organism evidence="2 3">
    <name type="scientific">Paramecium primaurelia</name>
    <dbReference type="NCBI Taxonomy" id="5886"/>
    <lineage>
        <taxon>Eukaryota</taxon>
        <taxon>Sar</taxon>
        <taxon>Alveolata</taxon>
        <taxon>Ciliophora</taxon>
        <taxon>Intramacronucleata</taxon>
        <taxon>Oligohymenophorea</taxon>
        <taxon>Peniculida</taxon>
        <taxon>Parameciidae</taxon>
        <taxon>Paramecium</taxon>
    </lineage>
</organism>
<keyword evidence="1" id="KW-1133">Transmembrane helix</keyword>
<keyword evidence="1" id="KW-0472">Membrane</keyword>
<sequence>MKIIQLRFKNYWVNFLMTMEHEEQKLKEFNIYISGIYILFCLRNIDSRIKKLCHSFHLFTNVILDARVSYNCLGNTYERIMLQCEQRICFEMLYRSSVPILKFQRIYWIILFTQKSVRSIISICQGKIRVFYIPFIYQSSNDNPANFKNFQILQQPLLSKGTYLFPTAFLAIAYYSTKTTNTFQMICWLFVQIETTVDRTNAGKCFLMNRSTSAETQLLLANSLNYRILEDIKSKAVLIIYYLIFCLSLQSIILLQNSQRSQKSYYFCNILRSKLSNFDSISLFFHPLISKQTQYGIVLYKKAIIIIIQPVVTIQMQFLLYFWIYLIDI</sequence>
<name>A0A8S1R007_PARPR</name>
<keyword evidence="1" id="KW-0812">Transmembrane</keyword>
<dbReference type="Proteomes" id="UP000688137">
    <property type="component" value="Unassembled WGS sequence"/>
</dbReference>
<gene>
    <name evidence="2" type="ORF">PPRIM_AZ9-3.1.T4000002</name>
</gene>
<feature type="transmembrane region" description="Helical" evidence="1">
    <location>
        <begin position="236"/>
        <end position="255"/>
    </location>
</feature>
<feature type="transmembrane region" description="Helical" evidence="1">
    <location>
        <begin position="303"/>
        <end position="326"/>
    </location>
</feature>
<protein>
    <recommendedName>
        <fullName evidence="4">Transmembrane protein</fullName>
    </recommendedName>
</protein>
<proteinExistence type="predicted"/>
<keyword evidence="3" id="KW-1185">Reference proteome</keyword>
<dbReference type="AlphaFoldDB" id="A0A8S1R007"/>
<evidence type="ECO:0008006" key="4">
    <source>
        <dbReference type="Google" id="ProtNLM"/>
    </source>
</evidence>
<evidence type="ECO:0000313" key="3">
    <source>
        <dbReference type="Proteomes" id="UP000688137"/>
    </source>
</evidence>
<evidence type="ECO:0000256" key="1">
    <source>
        <dbReference type="SAM" id="Phobius"/>
    </source>
</evidence>
<reference evidence="2" key="1">
    <citation type="submission" date="2021-01" db="EMBL/GenBank/DDBJ databases">
        <authorList>
            <consortium name="Genoscope - CEA"/>
            <person name="William W."/>
        </authorList>
    </citation>
    <scope>NUCLEOTIDE SEQUENCE</scope>
</reference>
<accession>A0A8S1R007</accession>
<comment type="caution">
    <text evidence="2">The sequence shown here is derived from an EMBL/GenBank/DDBJ whole genome shotgun (WGS) entry which is preliminary data.</text>
</comment>